<evidence type="ECO:0000313" key="4">
    <source>
        <dbReference type="EMBL" id="GAA5157470.1"/>
    </source>
</evidence>
<keyword evidence="2" id="KW-0472">Membrane</keyword>
<gene>
    <name evidence="4" type="ORF">GCM10023321_35770</name>
</gene>
<dbReference type="RefSeq" id="WP_221497564.1">
    <property type="nucleotide sequence ID" value="NZ_BAABJP010000015.1"/>
</dbReference>
<dbReference type="InterPro" id="IPR013830">
    <property type="entry name" value="SGNH_hydro"/>
</dbReference>
<name>A0ABP9QBR7_9PSEU</name>
<evidence type="ECO:0000259" key="3">
    <source>
        <dbReference type="Pfam" id="PF13472"/>
    </source>
</evidence>
<dbReference type="Pfam" id="PF13472">
    <property type="entry name" value="Lipase_GDSL_2"/>
    <property type="match status" value="1"/>
</dbReference>
<organism evidence="4 5">
    <name type="scientific">Pseudonocardia eucalypti</name>
    <dbReference type="NCBI Taxonomy" id="648755"/>
    <lineage>
        <taxon>Bacteria</taxon>
        <taxon>Bacillati</taxon>
        <taxon>Actinomycetota</taxon>
        <taxon>Actinomycetes</taxon>
        <taxon>Pseudonocardiales</taxon>
        <taxon>Pseudonocardiaceae</taxon>
        <taxon>Pseudonocardia</taxon>
    </lineage>
</organism>
<dbReference type="Proteomes" id="UP001428817">
    <property type="component" value="Unassembled WGS sequence"/>
</dbReference>
<feature type="domain" description="SGNH hydrolase-type esterase" evidence="3">
    <location>
        <begin position="247"/>
        <end position="495"/>
    </location>
</feature>
<evidence type="ECO:0000256" key="1">
    <source>
        <dbReference type="SAM" id="MobiDB-lite"/>
    </source>
</evidence>
<dbReference type="SUPFAM" id="SSF52266">
    <property type="entry name" value="SGNH hydrolase"/>
    <property type="match status" value="1"/>
</dbReference>
<sequence length="513" mass="54419">MEAGRRRLRGLRRSLGRLAREARSWPTVLVLVVCLLGGIPAVAALTPDQRLRIVGQEVSVGARTPDLSLSGPAQLVQVGNTRLDLPRLTVYGPLRPRVSLGPVQRTAAAKALEPGAGQQTRSTALDTLTEGFVRWYLWGTAGILLFALAVSALVGCLRMLAVLRREGRHHSISPAALWRRLSGAIGRMTGLALVASLIAWGAGGALAYAGTTRGLATIDTLSDLTGATQLSPSPEGPEVSGYEGVVIGDSRVARIGGPPNTQPDRSPPDQQGAWAGEERACQRSADSLAAELMTLQPGKVLNLACSGASVTQGLRGSQQVGQLQVPPQVGRLKRVTGMDFVVVAIGPNDLNWADLLRYCYGVSTCNDRLTSGEFDYRLAAFDADYAALLRDLNELPDRPKILIMTSYEPFAGNADPACQDLRGPPNTPGLDRAKIELLADRNAKLNEILRTGAARYGFTVVQPDLTALCGTHSDGLGPDLQGLTDPHPFHPTAVGSLRIAAAVARYLPVTGPR</sequence>
<proteinExistence type="predicted"/>
<keyword evidence="2" id="KW-1133">Transmembrane helix</keyword>
<protein>
    <recommendedName>
        <fullName evidence="3">SGNH hydrolase-type esterase domain-containing protein</fullName>
    </recommendedName>
</protein>
<dbReference type="InterPro" id="IPR036514">
    <property type="entry name" value="SGNH_hydro_sf"/>
</dbReference>
<accession>A0ABP9QBR7</accession>
<comment type="caution">
    <text evidence="4">The sequence shown here is derived from an EMBL/GenBank/DDBJ whole genome shotgun (WGS) entry which is preliminary data.</text>
</comment>
<dbReference type="Gene3D" id="3.40.50.1110">
    <property type="entry name" value="SGNH hydrolase"/>
    <property type="match status" value="1"/>
</dbReference>
<keyword evidence="5" id="KW-1185">Reference proteome</keyword>
<feature type="transmembrane region" description="Helical" evidence="2">
    <location>
        <begin position="135"/>
        <end position="163"/>
    </location>
</feature>
<evidence type="ECO:0000313" key="5">
    <source>
        <dbReference type="Proteomes" id="UP001428817"/>
    </source>
</evidence>
<reference evidence="5" key="1">
    <citation type="journal article" date="2019" name="Int. J. Syst. Evol. Microbiol.">
        <title>The Global Catalogue of Microorganisms (GCM) 10K type strain sequencing project: providing services to taxonomists for standard genome sequencing and annotation.</title>
        <authorList>
            <consortium name="The Broad Institute Genomics Platform"/>
            <consortium name="The Broad Institute Genome Sequencing Center for Infectious Disease"/>
            <person name="Wu L."/>
            <person name="Ma J."/>
        </authorList>
    </citation>
    <scope>NUCLEOTIDE SEQUENCE [LARGE SCALE GENOMIC DNA]</scope>
    <source>
        <strain evidence="5">JCM 18303</strain>
    </source>
</reference>
<feature type="transmembrane region" description="Helical" evidence="2">
    <location>
        <begin position="184"/>
        <end position="209"/>
    </location>
</feature>
<dbReference type="EMBL" id="BAABJP010000015">
    <property type="protein sequence ID" value="GAA5157470.1"/>
    <property type="molecule type" value="Genomic_DNA"/>
</dbReference>
<evidence type="ECO:0000256" key="2">
    <source>
        <dbReference type="SAM" id="Phobius"/>
    </source>
</evidence>
<feature type="region of interest" description="Disordered" evidence="1">
    <location>
        <begin position="253"/>
        <end position="276"/>
    </location>
</feature>
<keyword evidence="2" id="KW-0812">Transmembrane</keyword>